<evidence type="ECO:0000313" key="2">
    <source>
        <dbReference type="Proteomes" id="UP001474181"/>
    </source>
</evidence>
<protein>
    <submittedName>
        <fullName evidence="1">DUF885 family protein</fullName>
    </submittedName>
</protein>
<reference evidence="1 2" key="1">
    <citation type="submission" date="2024-06" db="EMBL/GenBank/DDBJ databases">
        <title>The Natural Products Discovery Center: Release of the First 8490 Sequenced Strains for Exploring Actinobacteria Biosynthetic Diversity.</title>
        <authorList>
            <person name="Kalkreuter E."/>
            <person name="Kautsar S.A."/>
            <person name="Yang D."/>
            <person name="Bader C.D."/>
            <person name="Teijaro C.N."/>
            <person name="Fluegel L."/>
            <person name="Davis C.M."/>
            <person name="Simpson J.R."/>
            <person name="Lauterbach L."/>
            <person name="Steele A.D."/>
            <person name="Gui C."/>
            <person name="Meng S."/>
            <person name="Li G."/>
            <person name="Viehrig K."/>
            <person name="Ye F."/>
            <person name="Su P."/>
            <person name="Kiefer A.F."/>
            <person name="Nichols A."/>
            <person name="Cepeda A.J."/>
            <person name="Yan W."/>
            <person name="Fan B."/>
            <person name="Jiang Y."/>
            <person name="Adhikari A."/>
            <person name="Zheng C.-J."/>
            <person name="Schuster L."/>
            <person name="Cowan T.M."/>
            <person name="Smanski M.J."/>
            <person name="Chevrette M.G."/>
            <person name="De Carvalho L.P.S."/>
            <person name="Shen B."/>
        </authorList>
    </citation>
    <scope>NUCLEOTIDE SEQUENCE [LARGE SCALE GENOMIC DNA]</scope>
    <source>
        <strain evidence="1 2">NPDC000234</strain>
    </source>
</reference>
<gene>
    <name evidence="1" type="ORF">ABT404_53875</name>
</gene>
<dbReference type="InterPro" id="IPR010281">
    <property type="entry name" value="DUF885"/>
</dbReference>
<sequence>CEEFGAALAAVRPVSGVLGPESVAGYLAAGEGIEEPPEDLLEEVEAEVAELTSALDTAGKSVGASSRGQAYALLGDRVEHVSVRDAVEAAIGRVTAFWAGRDVVPVTVRTPLEISVSRSNASTAEVVFDIGAPFEAVRRPYVLRIPDLSDLSGPGGAERARLRREYLNDPMLEIIAVHEAYVGHYVHTEAALSGPGPLRSCVRWTAGLPEGWSHYAEELAVEQGLAADRPLVRIAQLKSAIECAVRCLVYLSVHLGRRTFEQSVAEAAALCLWPADRAVREVLMTTANPAMAMYTLGKLRIRRWRRTLAVDSAPGGLRDFHGRILRGGYAPLATALQYYLDTRPAPASRG</sequence>
<keyword evidence="2" id="KW-1185">Reference proteome</keyword>
<dbReference type="Proteomes" id="UP001474181">
    <property type="component" value="Unassembled WGS sequence"/>
</dbReference>
<comment type="caution">
    <text evidence="1">The sequence shown here is derived from an EMBL/GenBank/DDBJ whole genome shotgun (WGS) entry which is preliminary data.</text>
</comment>
<name>A0ABV1XGT8_9ACTN</name>
<evidence type="ECO:0000313" key="1">
    <source>
        <dbReference type="EMBL" id="MER7188255.1"/>
    </source>
</evidence>
<dbReference type="Pfam" id="PF05960">
    <property type="entry name" value="DUF885"/>
    <property type="match status" value="1"/>
</dbReference>
<feature type="non-terminal residue" evidence="1">
    <location>
        <position position="1"/>
    </location>
</feature>
<organism evidence="1 2">
    <name type="scientific">Streptomyces hyaluromycini</name>
    <dbReference type="NCBI Taxonomy" id="1377993"/>
    <lineage>
        <taxon>Bacteria</taxon>
        <taxon>Bacillati</taxon>
        <taxon>Actinomycetota</taxon>
        <taxon>Actinomycetes</taxon>
        <taxon>Kitasatosporales</taxon>
        <taxon>Streptomycetaceae</taxon>
        <taxon>Streptomyces</taxon>
    </lineage>
</organism>
<accession>A0ABV1XGT8</accession>
<dbReference type="EMBL" id="JBEPEK010001124">
    <property type="protein sequence ID" value="MER7188255.1"/>
    <property type="molecule type" value="Genomic_DNA"/>
</dbReference>
<proteinExistence type="predicted"/>
<dbReference type="RefSeq" id="WP_350793151.1">
    <property type="nucleotide sequence ID" value="NZ_JBEPEK010001124.1"/>
</dbReference>